<accession>A0A7S1WPK2</accession>
<reference evidence="1" key="1">
    <citation type="submission" date="2021-01" db="EMBL/GenBank/DDBJ databases">
        <authorList>
            <person name="Corre E."/>
            <person name="Pelletier E."/>
            <person name="Niang G."/>
            <person name="Scheremetjew M."/>
            <person name="Finn R."/>
            <person name="Kale V."/>
            <person name="Holt S."/>
            <person name="Cochrane G."/>
            <person name="Meng A."/>
            <person name="Brown T."/>
            <person name="Cohen L."/>
        </authorList>
    </citation>
    <scope>NUCLEOTIDE SEQUENCE</scope>
    <source>
        <strain evidence="1">OF101</strain>
    </source>
</reference>
<sequence length="215" mass="24483">MGAQVAGVGSYKDYDWNPAPGTCRERVNCYPFVDSPSGDGQSVLSDPLDKYMTKEQLWHALVQWRRVPLRGSATKEMEVMEEEDGTIVTKRVMDLTKIKEGFSGLVRKADTTDPRRITTTAVDNESMLMTRSIFYGDGRSLAHNRDFVRVWSDPLVVEVWRTDLQTGQRQAHEILKNFMEDILNMVVTLKGDSMPDMEDTDMFGSDMSNLKVLCW</sequence>
<organism evidence="1">
    <name type="scientific">Alexandrium catenella</name>
    <name type="common">Red tide dinoflagellate</name>
    <name type="synonym">Gonyaulax catenella</name>
    <dbReference type="NCBI Taxonomy" id="2925"/>
    <lineage>
        <taxon>Eukaryota</taxon>
        <taxon>Sar</taxon>
        <taxon>Alveolata</taxon>
        <taxon>Dinophyceae</taxon>
        <taxon>Gonyaulacales</taxon>
        <taxon>Pyrocystaceae</taxon>
        <taxon>Alexandrium</taxon>
    </lineage>
</organism>
<dbReference type="AlphaFoldDB" id="A0A7S1WPK2"/>
<proteinExistence type="predicted"/>
<dbReference type="EMBL" id="HBGE01094846">
    <property type="protein sequence ID" value="CAD9179672.1"/>
    <property type="molecule type" value="Transcribed_RNA"/>
</dbReference>
<gene>
    <name evidence="1" type="ORF">ACAT0790_LOCUS56444</name>
</gene>
<name>A0A7S1WPK2_ALECA</name>
<protein>
    <submittedName>
        <fullName evidence="1">Uncharacterized protein</fullName>
    </submittedName>
</protein>
<evidence type="ECO:0000313" key="1">
    <source>
        <dbReference type="EMBL" id="CAD9179672.1"/>
    </source>
</evidence>